<dbReference type="GO" id="GO:0005634">
    <property type="term" value="C:nucleus"/>
    <property type="evidence" value="ECO:0007669"/>
    <property type="project" value="TreeGrafter"/>
</dbReference>
<keyword evidence="1" id="KW-0479">Metal-binding</keyword>
<evidence type="ECO:0000256" key="4">
    <source>
        <dbReference type="ARBA" id="ARBA00022833"/>
    </source>
</evidence>
<dbReference type="InterPro" id="IPR036236">
    <property type="entry name" value="Znf_C2H2_sf"/>
</dbReference>
<evidence type="ECO:0000256" key="3">
    <source>
        <dbReference type="ARBA" id="ARBA00022771"/>
    </source>
</evidence>
<dbReference type="AlphaFoldDB" id="A8N3J0"/>
<sequence length="293" mass="33724">MPYCRKCERSFSNRFGYIQHLLNSSNHNYCHAHGLDFSSPLGLKEHYVQSPEHAYCQYCVEHFDDEWDLEDHNDAFHVRCEDCNRFFKNEFGLHEHYRQSPYHRDQYCTPCRRLFTSENAYKNHLRSSIHQPKNVMCPGRGCGMGFVSTSALALHLESGGCPSGITRAEVNRIIRHYDRNNVITDPSRMIGNGGRGDDVTYYATGASWNGWAYECCICHKEYSTLRALNQHLGSPRHQSKIYVCPWSTCGARFTTLSGFCQHVESESCDVLRANPLAKRIVDGAVRNMRTITY</sequence>
<dbReference type="Gene3D" id="3.30.160.60">
    <property type="entry name" value="Classic Zinc Finger"/>
    <property type="match status" value="2"/>
</dbReference>
<dbReference type="eggNOG" id="KOG1721">
    <property type="taxonomic scope" value="Eukaryota"/>
</dbReference>
<dbReference type="OMA" id="CVLCHRE"/>
<dbReference type="PROSITE" id="PS00028">
    <property type="entry name" value="ZINC_FINGER_C2H2_1"/>
    <property type="match status" value="2"/>
</dbReference>
<organism evidence="7 8">
    <name type="scientific">Coprinopsis cinerea (strain Okayama-7 / 130 / ATCC MYA-4618 / FGSC 9003)</name>
    <name type="common">Inky cap fungus</name>
    <name type="synonym">Hormographiella aspergillata</name>
    <dbReference type="NCBI Taxonomy" id="240176"/>
    <lineage>
        <taxon>Eukaryota</taxon>
        <taxon>Fungi</taxon>
        <taxon>Dikarya</taxon>
        <taxon>Basidiomycota</taxon>
        <taxon>Agaricomycotina</taxon>
        <taxon>Agaricomycetes</taxon>
        <taxon>Agaricomycetidae</taxon>
        <taxon>Agaricales</taxon>
        <taxon>Agaricineae</taxon>
        <taxon>Psathyrellaceae</taxon>
        <taxon>Coprinopsis</taxon>
    </lineage>
</organism>
<dbReference type="GeneID" id="6005859"/>
<dbReference type="OrthoDB" id="6077919at2759"/>
<keyword evidence="2" id="KW-0677">Repeat</keyword>
<feature type="domain" description="C2H2-type" evidence="6">
    <location>
        <begin position="78"/>
        <end position="108"/>
    </location>
</feature>
<dbReference type="PROSITE" id="PS50157">
    <property type="entry name" value="ZINC_FINGER_C2H2_2"/>
    <property type="match status" value="2"/>
</dbReference>
<protein>
    <recommendedName>
        <fullName evidence="6">C2H2-type domain-containing protein</fullName>
    </recommendedName>
</protein>
<gene>
    <name evidence="7" type="ORF">CC1G_00609</name>
</gene>
<dbReference type="GO" id="GO:0000977">
    <property type="term" value="F:RNA polymerase II transcription regulatory region sequence-specific DNA binding"/>
    <property type="evidence" value="ECO:0007669"/>
    <property type="project" value="TreeGrafter"/>
</dbReference>
<dbReference type="InterPro" id="IPR022755">
    <property type="entry name" value="Znf_C2H2_jaz"/>
</dbReference>
<keyword evidence="8" id="KW-1185">Reference proteome</keyword>
<evidence type="ECO:0000256" key="5">
    <source>
        <dbReference type="PROSITE-ProRule" id="PRU00042"/>
    </source>
</evidence>
<dbReference type="SMART" id="SM00355">
    <property type="entry name" value="ZnF_C2H2"/>
    <property type="match status" value="7"/>
</dbReference>
<dbReference type="PANTHER" id="PTHR24409:SF295">
    <property type="entry name" value="AZ2-RELATED"/>
    <property type="match status" value="1"/>
</dbReference>
<reference evidence="7 8" key="1">
    <citation type="journal article" date="2010" name="Proc. Natl. Acad. Sci. U.S.A.">
        <title>Insights into evolution of multicellular fungi from the assembled chromosomes of the mushroom Coprinopsis cinerea (Coprinus cinereus).</title>
        <authorList>
            <person name="Stajich J.E."/>
            <person name="Wilke S.K."/>
            <person name="Ahren D."/>
            <person name="Au C.H."/>
            <person name="Birren B.W."/>
            <person name="Borodovsky M."/>
            <person name="Burns C."/>
            <person name="Canback B."/>
            <person name="Casselton L.A."/>
            <person name="Cheng C.K."/>
            <person name="Deng J."/>
            <person name="Dietrich F.S."/>
            <person name="Fargo D.C."/>
            <person name="Farman M.L."/>
            <person name="Gathman A.C."/>
            <person name="Goldberg J."/>
            <person name="Guigo R."/>
            <person name="Hoegger P.J."/>
            <person name="Hooker J.B."/>
            <person name="Huggins A."/>
            <person name="James T.Y."/>
            <person name="Kamada T."/>
            <person name="Kilaru S."/>
            <person name="Kodira C."/>
            <person name="Kues U."/>
            <person name="Kupfer D."/>
            <person name="Kwan H.S."/>
            <person name="Lomsadze A."/>
            <person name="Li W."/>
            <person name="Lilly W.W."/>
            <person name="Ma L.J."/>
            <person name="Mackey A.J."/>
            <person name="Manning G."/>
            <person name="Martin F."/>
            <person name="Muraguchi H."/>
            <person name="Natvig D.O."/>
            <person name="Palmerini H."/>
            <person name="Ramesh M.A."/>
            <person name="Rehmeyer C.J."/>
            <person name="Roe B.A."/>
            <person name="Shenoy N."/>
            <person name="Stanke M."/>
            <person name="Ter-Hovhannisyan V."/>
            <person name="Tunlid A."/>
            <person name="Velagapudi R."/>
            <person name="Vision T.J."/>
            <person name="Zeng Q."/>
            <person name="Zolan M.E."/>
            <person name="Pukkila P.J."/>
        </authorList>
    </citation>
    <scope>NUCLEOTIDE SEQUENCE [LARGE SCALE GENOMIC DNA]</scope>
    <source>
        <strain evidence="8">Okayama-7 / 130 / ATCC MYA-4618 / FGSC 9003</strain>
    </source>
</reference>
<dbReference type="GO" id="GO:0008270">
    <property type="term" value="F:zinc ion binding"/>
    <property type="evidence" value="ECO:0007669"/>
    <property type="project" value="UniProtKB-KW"/>
</dbReference>
<dbReference type="Proteomes" id="UP000001861">
    <property type="component" value="Unassembled WGS sequence"/>
</dbReference>
<dbReference type="RefSeq" id="XP_001829430.1">
    <property type="nucleotide sequence ID" value="XM_001829378.1"/>
</dbReference>
<evidence type="ECO:0000256" key="2">
    <source>
        <dbReference type="ARBA" id="ARBA00022737"/>
    </source>
</evidence>
<evidence type="ECO:0000259" key="6">
    <source>
        <dbReference type="PROSITE" id="PS50157"/>
    </source>
</evidence>
<dbReference type="VEuPathDB" id="FungiDB:CC1G_00609"/>
<name>A8N3J0_COPC7</name>
<dbReference type="PANTHER" id="PTHR24409">
    <property type="entry name" value="ZINC FINGER PROTEIN 142"/>
    <property type="match status" value="1"/>
</dbReference>
<dbReference type="InParanoid" id="A8N3J0"/>
<dbReference type="SUPFAM" id="SSF57667">
    <property type="entry name" value="beta-beta-alpha zinc fingers"/>
    <property type="match status" value="1"/>
</dbReference>
<keyword evidence="4" id="KW-0862">Zinc</keyword>
<dbReference type="Pfam" id="PF12171">
    <property type="entry name" value="zf-C2H2_jaz"/>
    <property type="match status" value="1"/>
</dbReference>
<accession>A8N3J0</accession>
<dbReference type="GO" id="GO:0000981">
    <property type="term" value="F:DNA-binding transcription factor activity, RNA polymerase II-specific"/>
    <property type="evidence" value="ECO:0007669"/>
    <property type="project" value="TreeGrafter"/>
</dbReference>
<evidence type="ECO:0000256" key="1">
    <source>
        <dbReference type="ARBA" id="ARBA00022723"/>
    </source>
</evidence>
<dbReference type="KEGG" id="cci:CC1G_00609"/>
<evidence type="ECO:0000313" key="7">
    <source>
        <dbReference type="EMBL" id="EAU92390.1"/>
    </source>
</evidence>
<proteinExistence type="predicted"/>
<keyword evidence="3 5" id="KW-0863">Zinc-finger</keyword>
<comment type="caution">
    <text evidence="7">The sequence shown here is derived from an EMBL/GenBank/DDBJ whole genome shotgun (WGS) entry which is preliminary data.</text>
</comment>
<evidence type="ECO:0000313" key="8">
    <source>
        <dbReference type="Proteomes" id="UP000001861"/>
    </source>
</evidence>
<feature type="domain" description="C2H2-type" evidence="6">
    <location>
        <begin position="106"/>
        <end position="135"/>
    </location>
</feature>
<dbReference type="EMBL" id="AACS02000001">
    <property type="protein sequence ID" value="EAU92390.1"/>
    <property type="molecule type" value="Genomic_DNA"/>
</dbReference>
<dbReference type="InterPro" id="IPR013087">
    <property type="entry name" value="Znf_C2H2_type"/>
</dbReference>